<keyword evidence="6 14" id="KW-0812">Transmembrane</keyword>
<comment type="subcellular location">
    <subcellularLocation>
        <location evidence="1">Cell membrane</location>
        <topology evidence="1">Multi-pass membrane protein</topology>
    </subcellularLocation>
</comment>
<dbReference type="Pfam" id="PF08030">
    <property type="entry name" value="NAD_binding_6"/>
    <property type="match status" value="1"/>
</dbReference>
<keyword evidence="4" id="KW-0813">Transport</keyword>
<dbReference type="PANTHER" id="PTHR32361">
    <property type="entry name" value="FERRIC/CUPRIC REDUCTASE TRANSMEMBRANE COMPONENT"/>
    <property type="match status" value="1"/>
</dbReference>
<keyword evidence="5" id="KW-1003">Cell membrane</keyword>
<feature type="compositionally biased region" description="Basic and acidic residues" evidence="13">
    <location>
        <begin position="337"/>
        <end position="347"/>
    </location>
</feature>
<dbReference type="PANTHER" id="PTHR32361:SF23">
    <property type="entry name" value="FERRIC-CHELATE REDUCTASE"/>
    <property type="match status" value="1"/>
</dbReference>
<name>A0ABR2ZQG3_9AGAR</name>
<comment type="similarity">
    <text evidence="2">Belongs to the ferric reductase (FRE) family.</text>
</comment>
<dbReference type="InterPro" id="IPR051410">
    <property type="entry name" value="Ferric/Cupric_Reductase"/>
</dbReference>
<proteinExistence type="inferred from homology"/>
<keyword evidence="10" id="KW-0406">Ion transport</keyword>
<comment type="caution">
    <text evidence="16">The sequence shown here is derived from an EMBL/GenBank/DDBJ whole genome shotgun (WGS) entry which is preliminary data.</text>
</comment>
<dbReference type="SUPFAM" id="SSF63380">
    <property type="entry name" value="Riboflavin synthase domain-like"/>
    <property type="match status" value="1"/>
</dbReference>
<organism evidence="16 17">
    <name type="scientific">Marasmius tenuissimus</name>
    <dbReference type="NCBI Taxonomy" id="585030"/>
    <lineage>
        <taxon>Eukaryota</taxon>
        <taxon>Fungi</taxon>
        <taxon>Dikarya</taxon>
        <taxon>Basidiomycota</taxon>
        <taxon>Agaricomycotina</taxon>
        <taxon>Agaricomycetes</taxon>
        <taxon>Agaricomycetidae</taxon>
        <taxon>Agaricales</taxon>
        <taxon>Marasmiineae</taxon>
        <taxon>Marasmiaceae</taxon>
        <taxon>Marasmius</taxon>
    </lineage>
</organism>
<accession>A0ABR2ZQG3</accession>
<keyword evidence="11 14" id="KW-0472">Membrane</keyword>
<protein>
    <recommendedName>
        <fullName evidence="3">ferric-chelate reductase (NADPH)</fullName>
        <ecNumber evidence="3">1.16.1.9</ecNumber>
    </recommendedName>
</protein>
<evidence type="ECO:0000256" key="8">
    <source>
        <dbReference type="ARBA" id="ARBA00022989"/>
    </source>
</evidence>
<evidence type="ECO:0000313" key="17">
    <source>
        <dbReference type="Proteomes" id="UP001437256"/>
    </source>
</evidence>
<dbReference type="SFLD" id="SFLDS00052">
    <property type="entry name" value="Ferric_Reductase_Domain"/>
    <property type="match status" value="1"/>
</dbReference>
<feature type="domain" description="FAD-binding FR-type" evidence="15">
    <location>
        <begin position="152"/>
        <end position="259"/>
    </location>
</feature>
<evidence type="ECO:0000256" key="1">
    <source>
        <dbReference type="ARBA" id="ARBA00004651"/>
    </source>
</evidence>
<feature type="transmembrane region" description="Helical" evidence="14">
    <location>
        <begin position="105"/>
        <end position="125"/>
    </location>
</feature>
<evidence type="ECO:0000256" key="12">
    <source>
        <dbReference type="ARBA" id="ARBA00048483"/>
    </source>
</evidence>
<feature type="transmembrane region" description="Helical" evidence="14">
    <location>
        <begin position="27"/>
        <end position="45"/>
    </location>
</feature>
<dbReference type="CDD" id="cd06186">
    <property type="entry name" value="NOX_Duox_like_FAD_NADP"/>
    <property type="match status" value="1"/>
</dbReference>
<evidence type="ECO:0000256" key="4">
    <source>
        <dbReference type="ARBA" id="ARBA00022448"/>
    </source>
</evidence>
<dbReference type="Proteomes" id="UP001437256">
    <property type="component" value="Unassembled WGS sequence"/>
</dbReference>
<keyword evidence="17" id="KW-1185">Reference proteome</keyword>
<evidence type="ECO:0000256" key="6">
    <source>
        <dbReference type="ARBA" id="ARBA00022692"/>
    </source>
</evidence>
<evidence type="ECO:0000256" key="3">
    <source>
        <dbReference type="ARBA" id="ARBA00012668"/>
    </source>
</evidence>
<dbReference type="InterPro" id="IPR013130">
    <property type="entry name" value="Fe3_Rdtase_TM_dom"/>
</dbReference>
<feature type="region of interest" description="Disordered" evidence="13">
    <location>
        <begin position="330"/>
        <end position="355"/>
    </location>
</feature>
<dbReference type="SFLD" id="SFLDG01168">
    <property type="entry name" value="Ferric_reductase_subgroup_(FRE"/>
    <property type="match status" value="1"/>
</dbReference>
<evidence type="ECO:0000256" key="11">
    <source>
        <dbReference type="ARBA" id="ARBA00023136"/>
    </source>
</evidence>
<comment type="catalytic activity">
    <reaction evidence="12">
        <text>2 a Fe(II)-siderophore + NADP(+) + H(+) = 2 a Fe(III)-siderophore + NADPH</text>
        <dbReference type="Rhea" id="RHEA:28795"/>
        <dbReference type="Rhea" id="RHEA-COMP:11342"/>
        <dbReference type="Rhea" id="RHEA-COMP:11344"/>
        <dbReference type="ChEBI" id="CHEBI:15378"/>
        <dbReference type="ChEBI" id="CHEBI:29033"/>
        <dbReference type="ChEBI" id="CHEBI:29034"/>
        <dbReference type="ChEBI" id="CHEBI:57783"/>
        <dbReference type="ChEBI" id="CHEBI:58349"/>
        <dbReference type="EC" id="1.16.1.9"/>
    </reaction>
</comment>
<sequence>MAFASKWNFVTFVTGHSHEKLQVYHQYMSHIFLVLSFIHSFPWLIQGMAEVKEGFEALTQIEWSWHVAHKVYYWSGAALLIILAWLCWASLPFIRNRYYETFKYLHVLSALLFTALFFVHCNQLLGSWDYLYAAVVIYGASVLCRFGWILYLNSSGMPGATFEMMSAGLVKLRVKANPLEVWRPGQHYFFHFLTVQPFQSHPFTIASIPSLEGDEPQELVVLIRQANGLTKKLAKYLAKHDAKSIPVLPDGPFGGLGHDISIYDHVLLVAGGTGVTFVVPVLQDLIRKSIHVLWSVRDEESLSWMIKDIEAAAAKALYASVTIQLHVTGRRRNSASDSDRESRDDSKATGNSKYHFGRADVPSIVRAAGADSRTVGIAACGPETLTYDVRNAVTSLQRDIALGKAGRSEVYLHTEDYAW</sequence>
<dbReference type="InterPro" id="IPR013121">
    <property type="entry name" value="Fe_red_NAD-bd_6"/>
</dbReference>
<gene>
    <name evidence="16" type="ORF">AAF712_010104</name>
</gene>
<dbReference type="InterPro" id="IPR013112">
    <property type="entry name" value="FAD-bd_8"/>
</dbReference>
<dbReference type="InterPro" id="IPR039261">
    <property type="entry name" value="FNR_nucleotide-bd"/>
</dbReference>
<feature type="transmembrane region" description="Helical" evidence="14">
    <location>
        <begin position="71"/>
        <end position="93"/>
    </location>
</feature>
<dbReference type="InterPro" id="IPR017927">
    <property type="entry name" value="FAD-bd_FR_type"/>
</dbReference>
<evidence type="ECO:0000313" key="16">
    <source>
        <dbReference type="EMBL" id="KAL0062973.1"/>
    </source>
</evidence>
<dbReference type="PROSITE" id="PS51384">
    <property type="entry name" value="FAD_FR"/>
    <property type="match status" value="1"/>
</dbReference>
<dbReference type="EMBL" id="JBBXMP010000090">
    <property type="protein sequence ID" value="KAL0062973.1"/>
    <property type="molecule type" value="Genomic_DNA"/>
</dbReference>
<evidence type="ECO:0000256" key="2">
    <source>
        <dbReference type="ARBA" id="ARBA00006278"/>
    </source>
</evidence>
<dbReference type="EC" id="1.16.1.9" evidence="3"/>
<dbReference type="Pfam" id="PF08022">
    <property type="entry name" value="FAD_binding_8"/>
    <property type="match status" value="1"/>
</dbReference>
<dbReference type="InterPro" id="IPR017938">
    <property type="entry name" value="Riboflavin_synthase-like_b-brl"/>
</dbReference>
<evidence type="ECO:0000256" key="13">
    <source>
        <dbReference type="SAM" id="MobiDB-lite"/>
    </source>
</evidence>
<evidence type="ECO:0000256" key="5">
    <source>
        <dbReference type="ARBA" id="ARBA00022475"/>
    </source>
</evidence>
<reference evidence="16 17" key="1">
    <citation type="submission" date="2024-05" db="EMBL/GenBank/DDBJ databases">
        <title>A draft genome resource for the thread blight pathogen Marasmius tenuissimus strain MS-2.</title>
        <authorList>
            <person name="Yulfo-Soto G.E."/>
            <person name="Baruah I.K."/>
            <person name="Amoako-Attah I."/>
            <person name="Bukari Y."/>
            <person name="Meinhardt L.W."/>
            <person name="Bailey B.A."/>
            <person name="Cohen S.P."/>
        </authorList>
    </citation>
    <scope>NUCLEOTIDE SEQUENCE [LARGE SCALE GENOMIC DNA]</scope>
    <source>
        <strain evidence="16 17">MS-2</strain>
    </source>
</reference>
<dbReference type="Pfam" id="PF01794">
    <property type="entry name" value="Ferric_reduct"/>
    <property type="match status" value="1"/>
</dbReference>
<evidence type="ECO:0000256" key="9">
    <source>
        <dbReference type="ARBA" id="ARBA00023002"/>
    </source>
</evidence>
<keyword evidence="9" id="KW-0560">Oxidoreductase</keyword>
<evidence type="ECO:0000259" key="15">
    <source>
        <dbReference type="PROSITE" id="PS51384"/>
    </source>
</evidence>
<feature type="transmembrane region" description="Helical" evidence="14">
    <location>
        <begin position="131"/>
        <end position="152"/>
    </location>
</feature>
<evidence type="ECO:0000256" key="10">
    <source>
        <dbReference type="ARBA" id="ARBA00023065"/>
    </source>
</evidence>
<evidence type="ECO:0000256" key="14">
    <source>
        <dbReference type="SAM" id="Phobius"/>
    </source>
</evidence>
<keyword evidence="8 14" id="KW-1133">Transmembrane helix</keyword>
<dbReference type="Gene3D" id="3.40.50.80">
    <property type="entry name" value="Nucleotide-binding domain of ferredoxin-NADP reductase (FNR) module"/>
    <property type="match status" value="1"/>
</dbReference>
<dbReference type="SUPFAM" id="SSF52343">
    <property type="entry name" value="Ferredoxin reductase-like, C-terminal NADP-linked domain"/>
    <property type="match status" value="1"/>
</dbReference>
<evidence type="ECO:0000256" key="7">
    <source>
        <dbReference type="ARBA" id="ARBA00022982"/>
    </source>
</evidence>
<keyword evidence="7" id="KW-0249">Electron transport</keyword>